<reference evidence="2 3" key="1">
    <citation type="submission" date="2020-01" db="EMBL/GenBank/DDBJ databases">
        <title>Genome sequence of Arachis hypogaea, cultivar Shitouqi.</title>
        <authorList>
            <person name="Zhuang W."/>
            <person name="Chen H."/>
            <person name="Varshney R."/>
            <person name="Wang D."/>
            <person name="Ming R."/>
        </authorList>
    </citation>
    <scope>NUCLEOTIDE SEQUENCE [LARGE SCALE GENOMIC DNA]</scope>
    <source>
        <tissue evidence="2">Young leaf</tissue>
    </source>
</reference>
<sequence>MDDRLGFRRIFGCIVSGFGTSNGRRELFKWELDLLSQLHEALRPVRLANNREDRVVWKYDRFGIFSTNSFVEVLQEGMLSEDVTSYSFTKTIWKGLVPPRVELFAWFVLVGRVNTKERLSRIGIISQDDKSCVLCNKDVEQVHHLFIGCDFTWQVWSAWISVFGRLWAFPGLVKDHFLSWTDESRRKEDRKCDHLAHLDGAK</sequence>
<name>A0A6B9VBS3_ARAHY</name>
<dbReference type="EMBL" id="CP031001">
    <property type="protein sequence ID" value="QHN78151.1"/>
    <property type="molecule type" value="Genomic_DNA"/>
</dbReference>
<evidence type="ECO:0000313" key="3">
    <source>
        <dbReference type="Proteomes" id="UP000464620"/>
    </source>
</evidence>
<dbReference type="InterPro" id="IPR026960">
    <property type="entry name" value="RVT-Znf"/>
</dbReference>
<organism evidence="2 3">
    <name type="scientific">Arachis hypogaea</name>
    <name type="common">Peanut</name>
    <dbReference type="NCBI Taxonomy" id="3818"/>
    <lineage>
        <taxon>Eukaryota</taxon>
        <taxon>Viridiplantae</taxon>
        <taxon>Streptophyta</taxon>
        <taxon>Embryophyta</taxon>
        <taxon>Tracheophyta</taxon>
        <taxon>Spermatophyta</taxon>
        <taxon>Magnoliopsida</taxon>
        <taxon>eudicotyledons</taxon>
        <taxon>Gunneridae</taxon>
        <taxon>Pentapetalae</taxon>
        <taxon>rosids</taxon>
        <taxon>fabids</taxon>
        <taxon>Fabales</taxon>
        <taxon>Fabaceae</taxon>
        <taxon>Papilionoideae</taxon>
        <taxon>50 kb inversion clade</taxon>
        <taxon>dalbergioids sensu lato</taxon>
        <taxon>Dalbergieae</taxon>
        <taxon>Pterocarpus clade</taxon>
        <taxon>Arachis</taxon>
    </lineage>
</organism>
<dbReference type="Proteomes" id="UP000464620">
    <property type="component" value="Chromosome B09"/>
</dbReference>
<proteinExistence type="predicted"/>
<evidence type="ECO:0000313" key="2">
    <source>
        <dbReference type="EMBL" id="QHN78151.1"/>
    </source>
</evidence>
<dbReference type="AlphaFoldDB" id="A0A6B9VBS3"/>
<accession>A0A6B9VBS3</accession>
<gene>
    <name evidence="2" type="ORF">DS421_19g658900</name>
</gene>
<dbReference type="Pfam" id="PF13966">
    <property type="entry name" value="zf-RVT"/>
    <property type="match status" value="1"/>
</dbReference>
<protein>
    <submittedName>
        <fullName evidence="2">Ribonuclease H protein</fullName>
    </submittedName>
</protein>
<feature type="domain" description="Reverse transcriptase zinc-binding" evidence="1">
    <location>
        <begin position="81"/>
        <end position="156"/>
    </location>
</feature>
<evidence type="ECO:0000259" key="1">
    <source>
        <dbReference type="Pfam" id="PF13966"/>
    </source>
</evidence>